<comment type="subcellular location">
    <subcellularLocation>
        <location evidence="1">Nucleus</location>
    </subcellularLocation>
</comment>
<dbReference type="GO" id="GO:0002949">
    <property type="term" value="P:tRNA threonylcarbamoyladenosine modification"/>
    <property type="evidence" value="ECO:0007669"/>
    <property type="project" value="TreeGrafter"/>
</dbReference>
<protein>
    <submittedName>
        <fullName evidence="6">Uncharacterized protein</fullName>
    </submittedName>
</protein>
<comment type="similarity">
    <text evidence="2 5">Belongs to the CGI121/TPRKB family.</text>
</comment>
<gene>
    <name evidence="6" type="primary">W03F8.4</name>
</gene>
<dbReference type="GO" id="GO:0005634">
    <property type="term" value="C:nucleus"/>
    <property type="evidence" value="ECO:0007669"/>
    <property type="project" value="UniProtKB-SubCell"/>
</dbReference>
<dbReference type="InterPro" id="IPR036504">
    <property type="entry name" value="CGI121/TPRKB_sf"/>
</dbReference>
<dbReference type="OrthoDB" id="329139at2759"/>
<feature type="non-terminal residue" evidence="6">
    <location>
        <position position="1"/>
    </location>
</feature>
<dbReference type="PANTHER" id="PTHR15840:SF10">
    <property type="entry name" value="EKC_KEOPS COMPLEX SUBUNIT TPRKB"/>
    <property type="match status" value="1"/>
</dbReference>
<dbReference type="SUPFAM" id="SSF143870">
    <property type="entry name" value="PF0523-like"/>
    <property type="match status" value="1"/>
</dbReference>
<dbReference type="AlphaFoldDB" id="A0A0K2TAA9"/>
<dbReference type="GO" id="GO:0005829">
    <property type="term" value="C:cytosol"/>
    <property type="evidence" value="ECO:0007669"/>
    <property type="project" value="TreeGrafter"/>
</dbReference>
<name>A0A0K2TAA9_LEPSM</name>
<dbReference type="PANTHER" id="PTHR15840">
    <property type="entry name" value="CGI-121 FAMILY MEMBER"/>
    <property type="match status" value="1"/>
</dbReference>
<reference evidence="6" key="1">
    <citation type="submission" date="2014-05" db="EMBL/GenBank/DDBJ databases">
        <authorList>
            <person name="Chronopoulou M."/>
        </authorList>
    </citation>
    <scope>NUCLEOTIDE SEQUENCE</scope>
    <source>
        <tissue evidence="6">Whole organism</tissue>
    </source>
</reference>
<evidence type="ECO:0000313" key="6">
    <source>
        <dbReference type="EMBL" id="CDW22933.1"/>
    </source>
</evidence>
<organism evidence="6">
    <name type="scientific">Lepeophtheirus salmonis</name>
    <name type="common">Salmon louse</name>
    <name type="synonym">Caligus salmonis</name>
    <dbReference type="NCBI Taxonomy" id="72036"/>
    <lineage>
        <taxon>Eukaryota</taxon>
        <taxon>Metazoa</taxon>
        <taxon>Ecdysozoa</taxon>
        <taxon>Arthropoda</taxon>
        <taxon>Crustacea</taxon>
        <taxon>Multicrustacea</taxon>
        <taxon>Hexanauplia</taxon>
        <taxon>Copepoda</taxon>
        <taxon>Siphonostomatoida</taxon>
        <taxon>Caligidae</taxon>
        <taxon>Lepeophtheirus</taxon>
    </lineage>
</organism>
<accession>A0A0K2TAA9</accession>
<dbReference type="Gene3D" id="3.30.2380.10">
    <property type="entry name" value="CGI121/TPRKB"/>
    <property type="match status" value="1"/>
</dbReference>
<evidence type="ECO:0000256" key="3">
    <source>
        <dbReference type="ARBA" id="ARBA00022694"/>
    </source>
</evidence>
<dbReference type="GO" id="GO:0000408">
    <property type="term" value="C:EKC/KEOPS complex"/>
    <property type="evidence" value="ECO:0007669"/>
    <property type="project" value="TreeGrafter"/>
</dbReference>
<evidence type="ECO:0000256" key="4">
    <source>
        <dbReference type="ARBA" id="ARBA00023242"/>
    </source>
</evidence>
<dbReference type="EMBL" id="HACA01005572">
    <property type="protein sequence ID" value="CDW22933.1"/>
    <property type="molecule type" value="Transcribed_RNA"/>
</dbReference>
<keyword evidence="4 5" id="KW-0539">Nucleus</keyword>
<dbReference type="Pfam" id="PF08617">
    <property type="entry name" value="CGI-121"/>
    <property type="match status" value="1"/>
</dbReference>
<evidence type="ECO:0000256" key="1">
    <source>
        <dbReference type="ARBA" id="ARBA00004123"/>
    </source>
</evidence>
<keyword evidence="3" id="KW-0819">tRNA processing</keyword>
<sequence length="185" mass="20787">IDHVINLKMKMDQRWDMCTEGNLQCSLALWKDVKNSSQLKDRILSQDIRDVCFINPTFLLEPFCAVVAANKAAIAQQRKSMITKSILTEILFNLSPSSNIRDALQTFGINDESTHLLGLIFLDKNSEATRFDALGVQGTRIPLDNLSKFSDESAIRKKYKVSNTVTDRSSLVKYVTSKIASKSLL</sequence>
<dbReference type="InterPro" id="IPR013926">
    <property type="entry name" value="CGI121/TPRKB"/>
</dbReference>
<proteinExistence type="inferred from homology"/>
<evidence type="ECO:0000256" key="2">
    <source>
        <dbReference type="ARBA" id="ARBA00005546"/>
    </source>
</evidence>
<evidence type="ECO:0000256" key="5">
    <source>
        <dbReference type="RuleBase" id="RU004398"/>
    </source>
</evidence>